<evidence type="ECO:0000313" key="6">
    <source>
        <dbReference type="Proteomes" id="UP000076404"/>
    </source>
</evidence>
<dbReference type="Pfam" id="PF00437">
    <property type="entry name" value="T2SSE"/>
    <property type="match status" value="1"/>
</dbReference>
<keyword evidence="3" id="KW-0067">ATP-binding</keyword>
<evidence type="ECO:0000256" key="1">
    <source>
        <dbReference type="ARBA" id="ARBA00006611"/>
    </source>
</evidence>
<dbReference type="KEGG" id="gph:GEMMAAP_06140"/>
<evidence type="ECO:0000313" key="5">
    <source>
        <dbReference type="EMBL" id="AMW06605.1"/>
    </source>
</evidence>
<dbReference type="AlphaFoldDB" id="A0A143BPV8"/>
<dbReference type="Pfam" id="PF05157">
    <property type="entry name" value="MshEN"/>
    <property type="match status" value="1"/>
</dbReference>
<dbReference type="InterPro" id="IPR001482">
    <property type="entry name" value="T2SS/T4SS_dom"/>
</dbReference>
<accession>A0A143BPV8</accession>
<dbReference type="PROSITE" id="PS00662">
    <property type="entry name" value="T2SP_E"/>
    <property type="match status" value="1"/>
</dbReference>
<protein>
    <recommendedName>
        <fullName evidence="4">Bacterial type II secretion system protein E domain-containing protein</fullName>
    </recommendedName>
</protein>
<evidence type="ECO:0000256" key="3">
    <source>
        <dbReference type="ARBA" id="ARBA00022840"/>
    </source>
</evidence>
<dbReference type="GO" id="GO:0016887">
    <property type="term" value="F:ATP hydrolysis activity"/>
    <property type="evidence" value="ECO:0007669"/>
    <property type="project" value="TreeGrafter"/>
</dbReference>
<dbReference type="GO" id="GO:0005524">
    <property type="term" value="F:ATP binding"/>
    <property type="evidence" value="ECO:0007669"/>
    <property type="project" value="UniProtKB-KW"/>
</dbReference>
<dbReference type="FunFam" id="3.30.450.90:FF:000001">
    <property type="entry name" value="Type II secretion system ATPase GspE"/>
    <property type="match status" value="1"/>
</dbReference>
<dbReference type="InterPro" id="IPR003593">
    <property type="entry name" value="AAA+_ATPase"/>
</dbReference>
<comment type="similarity">
    <text evidence="1">Belongs to the GSP E family.</text>
</comment>
<dbReference type="EMBL" id="CP011454">
    <property type="protein sequence ID" value="AMW06605.1"/>
    <property type="molecule type" value="Genomic_DNA"/>
</dbReference>
<organism evidence="5 6">
    <name type="scientific">Gemmatimonas phototrophica</name>
    <dbReference type="NCBI Taxonomy" id="1379270"/>
    <lineage>
        <taxon>Bacteria</taxon>
        <taxon>Pseudomonadati</taxon>
        <taxon>Gemmatimonadota</taxon>
        <taxon>Gemmatimonadia</taxon>
        <taxon>Gemmatimonadales</taxon>
        <taxon>Gemmatimonadaceae</taxon>
        <taxon>Gemmatimonas</taxon>
    </lineage>
</organism>
<dbReference type="Proteomes" id="UP000076404">
    <property type="component" value="Chromosome"/>
</dbReference>
<evidence type="ECO:0000259" key="4">
    <source>
        <dbReference type="PROSITE" id="PS00662"/>
    </source>
</evidence>
<dbReference type="SUPFAM" id="SSF52540">
    <property type="entry name" value="P-loop containing nucleoside triphosphate hydrolases"/>
    <property type="match status" value="1"/>
</dbReference>
<reference evidence="5 6" key="1">
    <citation type="journal article" date="2014" name="Proc. Natl. Acad. Sci. U.S.A.">
        <title>Functional type 2 photosynthetic reaction centers found in the rare bacterial phylum Gemmatimonadetes.</title>
        <authorList>
            <person name="Zeng Y."/>
            <person name="Feng F."/>
            <person name="Medova H."/>
            <person name="Dean J."/>
            <person name="Koblizek M."/>
        </authorList>
    </citation>
    <scope>NUCLEOTIDE SEQUENCE [LARGE SCALE GENOMIC DNA]</scope>
    <source>
        <strain evidence="5 6">AP64</strain>
    </source>
</reference>
<dbReference type="PANTHER" id="PTHR30258">
    <property type="entry name" value="TYPE II SECRETION SYSTEM PROTEIN GSPE-RELATED"/>
    <property type="match status" value="1"/>
</dbReference>
<dbReference type="Gene3D" id="3.30.450.90">
    <property type="match status" value="1"/>
</dbReference>
<dbReference type="SMART" id="SM00382">
    <property type="entry name" value="AAA"/>
    <property type="match status" value="1"/>
</dbReference>
<dbReference type="InterPro" id="IPR037257">
    <property type="entry name" value="T2SS_E_N_sf"/>
</dbReference>
<feature type="domain" description="Bacterial type II secretion system protein E" evidence="4">
    <location>
        <begin position="304"/>
        <end position="318"/>
    </location>
</feature>
<evidence type="ECO:0000256" key="2">
    <source>
        <dbReference type="ARBA" id="ARBA00022741"/>
    </source>
</evidence>
<proteinExistence type="inferred from homology"/>
<reference evidence="5 6" key="2">
    <citation type="journal article" date="2016" name="Environ. Microbiol. Rep.">
        <title>Metagenomic evidence for the presence of phototrophic Gemmatimonadetes bacteria in diverse environments.</title>
        <authorList>
            <person name="Zeng Y."/>
            <person name="Baumbach J."/>
            <person name="Barbosa E.G."/>
            <person name="Azevedo V."/>
            <person name="Zhang C."/>
            <person name="Koblizek M."/>
        </authorList>
    </citation>
    <scope>NUCLEOTIDE SEQUENCE [LARGE SCALE GENOMIC DNA]</scope>
    <source>
        <strain evidence="5 6">AP64</strain>
    </source>
</reference>
<keyword evidence="2" id="KW-0547">Nucleotide-binding</keyword>
<gene>
    <name evidence="5" type="ORF">GEMMAAP_06140</name>
</gene>
<dbReference type="STRING" id="1379270.GEMMAAP_06140"/>
<dbReference type="InterPro" id="IPR007831">
    <property type="entry name" value="T2SS_GspE_N"/>
</dbReference>
<dbReference type="InterPro" id="IPR027417">
    <property type="entry name" value="P-loop_NTPase"/>
</dbReference>
<dbReference type="PANTHER" id="PTHR30258:SF2">
    <property type="entry name" value="COMG OPERON PROTEIN 1"/>
    <property type="match status" value="1"/>
</dbReference>
<dbReference type="Gene3D" id="3.30.300.160">
    <property type="entry name" value="Type II secretion system, protein E, N-terminal domain"/>
    <property type="match status" value="1"/>
</dbReference>
<keyword evidence="6" id="KW-1185">Reference proteome</keyword>
<dbReference type="CDD" id="cd01129">
    <property type="entry name" value="PulE-GspE-like"/>
    <property type="match status" value="1"/>
</dbReference>
<name>A0A143BPV8_9BACT</name>
<dbReference type="SUPFAM" id="SSF160246">
    <property type="entry name" value="EspE N-terminal domain-like"/>
    <property type="match status" value="1"/>
</dbReference>
<dbReference type="GO" id="GO:0005886">
    <property type="term" value="C:plasma membrane"/>
    <property type="evidence" value="ECO:0007669"/>
    <property type="project" value="TreeGrafter"/>
</dbReference>
<dbReference type="Gene3D" id="3.40.50.300">
    <property type="entry name" value="P-loop containing nucleotide triphosphate hydrolases"/>
    <property type="match status" value="1"/>
</dbReference>
<dbReference type="eggNOG" id="COG2804">
    <property type="taxonomic scope" value="Bacteria"/>
</dbReference>
<sequence>MARRFPARWLEEQAVLPLSLDGTVARVAADGMPPLHVLDALERTLGASVEIVPAGAGDIRAALVAIPRDTPAATAETLAGDVVESLDSLKALANREPVVQVVNAMLAEALRAGASDIHVETRADGVRIRMRLDGVLRDVQQLGQEFRAAVVSRIKVLAGLDIAERRLPQDGRARVRVGQREMDIRISTLPALHGESIVLRLLDGGEEQAATSTPLLLDALGMADATREALRALLHRSSGLVLVTGPTGSGKTTTLYAALRERSAPGVKVVTVEDPVEYRLDDVVQLPVNTRAGFGFAEALRAILRHDPDVILVGEMRDAETAEIAVRAALTGHLVLSTVHTTDAIGALARLRDMGVPAYLLTATLQGVVAQRLVRRVCRDCGAWRAVLPEERALLGNGAIPEKVCEGRGCDRCSGTGYRGRLAIVELMTMTDALREQFTRGDSSNAMRQAVRALGVSSLRDDGVRLVREGQTTVAELTRVLNAGDEG</sequence>